<organism evidence="1">
    <name type="scientific">Siphoviridae sp. ctHzJ4</name>
    <dbReference type="NCBI Taxonomy" id="2825426"/>
    <lineage>
        <taxon>Viruses</taxon>
        <taxon>Duplodnaviria</taxon>
        <taxon>Heunggongvirae</taxon>
        <taxon>Uroviricota</taxon>
        <taxon>Caudoviricetes</taxon>
    </lineage>
</organism>
<dbReference type="EMBL" id="BK015976">
    <property type="protein sequence ID" value="DAF88039.1"/>
    <property type="molecule type" value="Genomic_DNA"/>
</dbReference>
<accession>A0A8S5U0R8</accession>
<reference evidence="1" key="1">
    <citation type="journal article" date="2021" name="Proc. Natl. Acad. Sci. U.S.A.">
        <title>A Catalog of Tens of Thousands of Viruses from Human Metagenomes Reveals Hidden Associations with Chronic Diseases.</title>
        <authorList>
            <person name="Tisza M.J."/>
            <person name="Buck C.B."/>
        </authorList>
    </citation>
    <scope>NUCLEOTIDE SEQUENCE</scope>
    <source>
        <strain evidence="1">CtHzJ4</strain>
    </source>
</reference>
<protein>
    <submittedName>
        <fullName evidence="1">Uncharacterized protein</fullName>
    </submittedName>
</protein>
<evidence type="ECO:0000313" key="1">
    <source>
        <dbReference type="EMBL" id="DAF88039.1"/>
    </source>
</evidence>
<name>A0A8S5U0R8_9CAUD</name>
<sequence>MHFEIACDSGIKITERGASETRLPGLTVACHDRL</sequence>
<proteinExistence type="predicted"/>